<dbReference type="SMART" id="SM00341">
    <property type="entry name" value="HRDC"/>
    <property type="match status" value="1"/>
</dbReference>
<evidence type="ECO:0000313" key="8">
    <source>
        <dbReference type="EMBL" id="CAG8727074.1"/>
    </source>
</evidence>
<organism evidence="8 9">
    <name type="scientific">Gigaspora margarita</name>
    <dbReference type="NCBI Taxonomy" id="4874"/>
    <lineage>
        <taxon>Eukaryota</taxon>
        <taxon>Fungi</taxon>
        <taxon>Fungi incertae sedis</taxon>
        <taxon>Mucoromycota</taxon>
        <taxon>Glomeromycotina</taxon>
        <taxon>Glomeromycetes</taxon>
        <taxon>Diversisporales</taxon>
        <taxon>Gigasporaceae</taxon>
        <taxon>Gigaspora</taxon>
    </lineage>
</organism>
<evidence type="ECO:0000256" key="5">
    <source>
        <dbReference type="ARBA" id="ARBA00043957"/>
    </source>
</evidence>
<dbReference type="SUPFAM" id="SSF53098">
    <property type="entry name" value="Ribonuclease H-like"/>
    <property type="match status" value="1"/>
</dbReference>
<dbReference type="InterPro" id="IPR012588">
    <property type="entry name" value="Exosome-assoc_fac_Rrp6_N"/>
</dbReference>
<evidence type="ECO:0000256" key="1">
    <source>
        <dbReference type="ARBA" id="ARBA00004123"/>
    </source>
</evidence>
<dbReference type="PANTHER" id="PTHR12124">
    <property type="entry name" value="POLYMYOSITIS/SCLERODERMA AUTOANTIGEN-RELATED"/>
    <property type="match status" value="1"/>
</dbReference>
<evidence type="ECO:0000259" key="7">
    <source>
        <dbReference type="PROSITE" id="PS50967"/>
    </source>
</evidence>
<dbReference type="Pfam" id="PF08066">
    <property type="entry name" value="PMC2NT"/>
    <property type="match status" value="1"/>
</dbReference>
<reference evidence="8 9" key="1">
    <citation type="submission" date="2021-06" db="EMBL/GenBank/DDBJ databases">
        <authorList>
            <person name="Kallberg Y."/>
            <person name="Tangrot J."/>
            <person name="Rosling A."/>
        </authorList>
    </citation>
    <scope>NUCLEOTIDE SEQUENCE [LARGE SCALE GENOMIC DNA]</scope>
    <source>
        <strain evidence="8 9">120-4 pot B 10/14</strain>
    </source>
</reference>
<accession>A0ABN7V5U1</accession>
<keyword evidence="3" id="KW-0271">Exosome</keyword>
<dbReference type="Gene3D" id="1.10.150.80">
    <property type="entry name" value="HRDC domain"/>
    <property type="match status" value="1"/>
</dbReference>
<dbReference type="InterPro" id="IPR010997">
    <property type="entry name" value="HRDC-like_sf"/>
</dbReference>
<dbReference type="InterPro" id="IPR036397">
    <property type="entry name" value="RNaseH_sf"/>
</dbReference>
<dbReference type="InterPro" id="IPR044876">
    <property type="entry name" value="HRDC_dom_sf"/>
</dbReference>
<keyword evidence="4" id="KW-0539">Nucleus</keyword>
<proteinExistence type="inferred from homology"/>
<evidence type="ECO:0000313" key="9">
    <source>
        <dbReference type="Proteomes" id="UP000789901"/>
    </source>
</evidence>
<feature type="compositionally biased region" description="Polar residues" evidence="6">
    <location>
        <begin position="628"/>
        <end position="642"/>
    </location>
</feature>
<dbReference type="EMBL" id="CAJVQB010009137">
    <property type="protein sequence ID" value="CAG8727074.1"/>
    <property type="molecule type" value="Genomic_DNA"/>
</dbReference>
<keyword evidence="9" id="KW-1185">Reference proteome</keyword>
<dbReference type="InterPro" id="IPR002562">
    <property type="entry name" value="3'-5'_exonuclease_dom"/>
</dbReference>
<name>A0ABN7V5U1_GIGMA</name>
<dbReference type="InterPro" id="IPR012337">
    <property type="entry name" value="RNaseH-like_sf"/>
</dbReference>
<protein>
    <submittedName>
        <fullName evidence="8">21947_t:CDS:1</fullName>
    </submittedName>
</protein>
<dbReference type="PROSITE" id="PS50967">
    <property type="entry name" value="HRDC"/>
    <property type="match status" value="1"/>
</dbReference>
<dbReference type="SUPFAM" id="SSF47819">
    <property type="entry name" value="HRDC-like"/>
    <property type="match status" value="1"/>
</dbReference>
<feature type="non-terminal residue" evidence="8">
    <location>
        <position position="657"/>
    </location>
</feature>
<feature type="domain" description="HRDC" evidence="7">
    <location>
        <begin position="377"/>
        <end position="458"/>
    </location>
</feature>
<comment type="similarity">
    <text evidence="5">Belongs to the exosome component 10/RRP6 family.</text>
</comment>
<dbReference type="InterPro" id="IPR045092">
    <property type="entry name" value="Rrp6-like"/>
</dbReference>
<keyword evidence="2" id="KW-0698">rRNA processing</keyword>
<sequence length="657" mass="74850">MTENTSVPPILTLENYESFRTNAYVTIETYARKQKSTLPPGEVAFCRTVDPASALALERLSTKIKNKLNRLLVNADIPGTEMLGRVNDAKDFDIWFKDLVTMNDSLIDGVNASLDELTGRNQKFASSTADIPTSMVAQVRARSGDINIVYSRNITRPQAKFKDKIDNSGAPFIPKLPNKPNAIIPLKLGGIEEGSVYPHPYRYEITHLTYPSFIFEEEEPIQYRPLDDTPLIWVDTLEGLTAMCQKLESSQEIAVFHGADYDITWLQKDFGVYVVNLFDTNQASHLLEMRFHSLAYLLKHYCHVDADKKFQLADWRLRMRNELIQNSVTTTYNLLKVTLDRSAEISLQCYETFRYDPNGEGPNGYQKLLAKWNFPLNRQQLAVFKALHAWRDNKAREEDESLAYVLPNDILFTLSEKMPDDSKDITSLCRNIVPPLVRENTLELVSLITDAKNSVLNSTSNFDNKPVKTEREIRTVTSNSEPILNSKNIKWVLDTSHPKYNADDYKEKKSVLFGDFYIENGVNETSKKKVSEILSNLTFALPVLPKSISYHSNRTGPQPKPMDENSQPIILPVEHIYVPPEARSTKSKGKEREVVVLSQSISKKRQRLEDDDPIEDEKRLRRYDPYSPTATSSGNRNATISETFEIDGEANDDKDKK</sequence>
<evidence type="ECO:0000256" key="6">
    <source>
        <dbReference type="SAM" id="MobiDB-lite"/>
    </source>
</evidence>
<evidence type="ECO:0000256" key="2">
    <source>
        <dbReference type="ARBA" id="ARBA00022552"/>
    </source>
</evidence>
<dbReference type="Gene3D" id="3.30.420.10">
    <property type="entry name" value="Ribonuclease H-like superfamily/Ribonuclease H"/>
    <property type="match status" value="2"/>
</dbReference>
<dbReference type="Proteomes" id="UP000789901">
    <property type="component" value="Unassembled WGS sequence"/>
</dbReference>
<comment type="subcellular location">
    <subcellularLocation>
        <location evidence="1">Nucleus</location>
    </subcellularLocation>
</comment>
<gene>
    <name evidence="8" type="ORF">GMARGA_LOCUS14027</name>
</gene>
<comment type="caution">
    <text evidence="8">The sequence shown here is derived from an EMBL/GenBank/DDBJ whole genome shotgun (WGS) entry which is preliminary data.</text>
</comment>
<dbReference type="Pfam" id="PF01612">
    <property type="entry name" value="DNA_pol_A_exo1"/>
    <property type="match status" value="1"/>
</dbReference>
<feature type="region of interest" description="Disordered" evidence="6">
    <location>
        <begin position="582"/>
        <end position="657"/>
    </location>
</feature>
<evidence type="ECO:0000256" key="4">
    <source>
        <dbReference type="ARBA" id="ARBA00023242"/>
    </source>
</evidence>
<dbReference type="InterPro" id="IPR002121">
    <property type="entry name" value="HRDC_dom"/>
</dbReference>
<dbReference type="Pfam" id="PF00570">
    <property type="entry name" value="HRDC"/>
    <property type="match status" value="1"/>
</dbReference>
<evidence type="ECO:0000256" key="3">
    <source>
        <dbReference type="ARBA" id="ARBA00022835"/>
    </source>
</evidence>
<dbReference type="PANTHER" id="PTHR12124:SF47">
    <property type="entry name" value="EXOSOME COMPONENT 10"/>
    <property type="match status" value="1"/>
</dbReference>